<accession>A0A1F8CXF5</accession>
<proteinExistence type="predicted"/>
<keyword evidence="1" id="KW-0812">Transmembrane</keyword>
<dbReference type="AlphaFoldDB" id="A0A1F8CXF5"/>
<gene>
    <name evidence="2" type="ORF">A2393_01965</name>
</gene>
<evidence type="ECO:0000313" key="3">
    <source>
        <dbReference type="Proteomes" id="UP000178937"/>
    </source>
</evidence>
<feature type="transmembrane region" description="Helical" evidence="1">
    <location>
        <begin position="159"/>
        <end position="182"/>
    </location>
</feature>
<feature type="transmembrane region" description="Helical" evidence="1">
    <location>
        <begin position="189"/>
        <end position="209"/>
    </location>
</feature>
<protein>
    <submittedName>
        <fullName evidence="2">Uncharacterized protein</fullName>
    </submittedName>
</protein>
<sequence length="277" mass="30517">MKLIAKILLVLISIPVILMCLLSINIRLQFLSSGFWISAFEKGDVYIKTSSVIENKLITRVVAEGGKESDVTVLSGLISPSSLKYFFENNINSLLLFANGKSPEMMVYVPLTLSDALEGNDYYNLENFSEKMTMTEFLEKFNVIGVNASDLQMISRLGIWSWAFVAVSFILLVIIIFLMYRLTQAGKRLVAPAVPLILSAILIIGASYAGKFGGRVLAEGFTGSPNIGTSLAAIITPPVIRDVAKIWIIFGASLFILGVLLLFIKKPLYNSRIHKPE</sequence>
<evidence type="ECO:0000313" key="2">
    <source>
        <dbReference type="EMBL" id="OGM81014.1"/>
    </source>
</evidence>
<dbReference type="STRING" id="1802540.A2393_01965"/>
<dbReference type="Proteomes" id="UP000178937">
    <property type="component" value="Unassembled WGS sequence"/>
</dbReference>
<organism evidence="2 3">
    <name type="scientific">Candidatus Woesebacteria bacterium RIFOXYB1_FULL_41_13</name>
    <dbReference type="NCBI Taxonomy" id="1802540"/>
    <lineage>
        <taxon>Bacteria</taxon>
        <taxon>Candidatus Woeseibacteriota</taxon>
    </lineage>
</organism>
<evidence type="ECO:0000256" key="1">
    <source>
        <dbReference type="SAM" id="Phobius"/>
    </source>
</evidence>
<feature type="transmembrane region" description="Helical" evidence="1">
    <location>
        <begin position="7"/>
        <end position="26"/>
    </location>
</feature>
<dbReference type="EMBL" id="MGIA01000018">
    <property type="protein sequence ID" value="OGM81014.1"/>
    <property type="molecule type" value="Genomic_DNA"/>
</dbReference>
<keyword evidence="1" id="KW-0472">Membrane</keyword>
<keyword evidence="1" id="KW-1133">Transmembrane helix</keyword>
<name>A0A1F8CXF5_9BACT</name>
<reference evidence="2 3" key="1">
    <citation type="journal article" date="2016" name="Nat. Commun.">
        <title>Thousands of microbial genomes shed light on interconnected biogeochemical processes in an aquifer system.</title>
        <authorList>
            <person name="Anantharaman K."/>
            <person name="Brown C.T."/>
            <person name="Hug L.A."/>
            <person name="Sharon I."/>
            <person name="Castelle C.J."/>
            <person name="Probst A.J."/>
            <person name="Thomas B.C."/>
            <person name="Singh A."/>
            <person name="Wilkins M.J."/>
            <person name="Karaoz U."/>
            <person name="Brodie E.L."/>
            <person name="Williams K.H."/>
            <person name="Hubbard S.S."/>
            <person name="Banfield J.F."/>
        </authorList>
    </citation>
    <scope>NUCLEOTIDE SEQUENCE [LARGE SCALE GENOMIC DNA]</scope>
</reference>
<comment type="caution">
    <text evidence="2">The sequence shown here is derived from an EMBL/GenBank/DDBJ whole genome shotgun (WGS) entry which is preliminary data.</text>
</comment>
<feature type="transmembrane region" description="Helical" evidence="1">
    <location>
        <begin position="246"/>
        <end position="264"/>
    </location>
</feature>